<evidence type="ECO:0000256" key="2">
    <source>
        <dbReference type="ARBA" id="ARBA00023002"/>
    </source>
</evidence>
<dbReference type="PANTHER" id="PTHR42804">
    <property type="entry name" value="ALDEHYDE DEHYDROGENASE"/>
    <property type="match status" value="1"/>
</dbReference>
<dbReference type="InterPro" id="IPR016161">
    <property type="entry name" value="Ald_DH/histidinol_DH"/>
</dbReference>
<dbReference type="RefSeq" id="WP_164319982.1">
    <property type="nucleotide sequence ID" value="NZ_JAAGLU010000030.1"/>
</dbReference>
<name>A0A6B3C0S5_9ACTN</name>
<dbReference type="Gene3D" id="3.40.605.10">
    <property type="entry name" value="Aldehyde Dehydrogenase, Chain A, domain 1"/>
    <property type="match status" value="1"/>
</dbReference>
<protein>
    <submittedName>
        <fullName evidence="6">Aldehyde dehydrogenase family protein</fullName>
    </submittedName>
</protein>
<organism evidence="6">
    <name type="scientific">Streptomyces sp. SID12501</name>
    <dbReference type="NCBI Taxonomy" id="2706042"/>
    <lineage>
        <taxon>Bacteria</taxon>
        <taxon>Bacillati</taxon>
        <taxon>Actinomycetota</taxon>
        <taxon>Actinomycetes</taxon>
        <taxon>Kitasatosporales</taxon>
        <taxon>Streptomycetaceae</taxon>
        <taxon>Streptomyces</taxon>
    </lineage>
</organism>
<evidence type="ECO:0000259" key="5">
    <source>
        <dbReference type="Pfam" id="PF00171"/>
    </source>
</evidence>
<dbReference type="SUPFAM" id="SSF53720">
    <property type="entry name" value="ALDH-like"/>
    <property type="match status" value="1"/>
</dbReference>
<dbReference type="InterPro" id="IPR029510">
    <property type="entry name" value="Ald_DH_CS_GLU"/>
</dbReference>
<proteinExistence type="inferred from homology"/>
<reference evidence="6" key="1">
    <citation type="submission" date="2020-01" db="EMBL/GenBank/DDBJ databases">
        <title>Insect and environment-associated Actinomycetes.</title>
        <authorList>
            <person name="Currrie C."/>
            <person name="Chevrette M."/>
            <person name="Carlson C."/>
            <person name="Stubbendieck R."/>
            <person name="Wendt-Pienkowski E."/>
        </authorList>
    </citation>
    <scope>NUCLEOTIDE SEQUENCE</scope>
    <source>
        <strain evidence="6">SID12501</strain>
    </source>
</reference>
<dbReference type="InterPro" id="IPR016163">
    <property type="entry name" value="Ald_DH_C"/>
</dbReference>
<dbReference type="EMBL" id="JAAGLU010000030">
    <property type="protein sequence ID" value="NEC90261.1"/>
    <property type="molecule type" value="Genomic_DNA"/>
</dbReference>
<dbReference type="FunFam" id="3.40.605.10:FF:000026">
    <property type="entry name" value="Aldehyde dehydrogenase, putative"/>
    <property type="match status" value="1"/>
</dbReference>
<evidence type="ECO:0000256" key="4">
    <source>
        <dbReference type="RuleBase" id="RU003345"/>
    </source>
</evidence>
<dbReference type="InterPro" id="IPR016162">
    <property type="entry name" value="Ald_DH_N"/>
</dbReference>
<feature type="domain" description="Aldehyde dehydrogenase" evidence="5">
    <location>
        <begin position="21"/>
        <end position="487"/>
    </location>
</feature>
<comment type="caution">
    <text evidence="6">The sequence shown here is derived from an EMBL/GenBank/DDBJ whole genome shotgun (WGS) entry which is preliminary data.</text>
</comment>
<dbReference type="FunFam" id="3.40.605.10:FF:000007">
    <property type="entry name" value="NAD/NADP-dependent betaine aldehyde dehydrogenase"/>
    <property type="match status" value="1"/>
</dbReference>
<dbReference type="GO" id="GO:0016620">
    <property type="term" value="F:oxidoreductase activity, acting on the aldehyde or oxo group of donors, NAD or NADP as acceptor"/>
    <property type="evidence" value="ECO:0007669"/>
    <property type="project" value="InterPro"/>
</dbReference>
<dbReference type="AlphaFoldDB" id="A0A6B3C0S5"/>
<dbReference type="Gene3D" id="3.40.309.10">
    <property type="entry name" value="Aldehyde Dehydrogenase, Chain A, domain 2"/>
    <property type="match status" value="1"/>
</dbReference>
<dbReference type="CDD" id="cd07089">
    <property type="entry name" value="ALDH_CddD-AldA-like"/>
    <property type="match status" value="1"/>
</dbReference>
<dbReference type="InterPro" id="IPR015590">
    <property type="entry name" value="Aldehyde_DH_dom"/>
</dbReference>
<comment type="similarity">
    <text evidence="1 4">Belongs to the aldehyde dehydrogenase family.</text>
</comment>
<dbReference type="Pfam" id="PF00171">
    <property type="entry name" value="Aldedh"/>
    <property type="match status" value="1"/>
</dbReference>
<keyword evidence="2 4" id="KW-0560">Oxidoreductase</keyword>
<gene>
    <name evidence="6" type="ORF">G3I71_31685</name>
</gene>
<dbReference type="FunFam" id="3.40.309.10:FF:000012">
    <property type="entry name" value="Betaine aldehyde dehydrogenase"/>
    <property type="match status" value="1"/>
</dbReference>
<accession>A0A6B3C0S5</accession>
<evidence type="ECO:0000256" key="3">
    <source>
        <dbReference type="PROSITE-ProRule" id="PRU10007"/>
    </source>
</evidence>
<evidence type="ECO:0000313" key="6">
    <source>
        <dbReference type="EMBL" id="NEC90261.1"/>
    </source>
</evidence>
<feature type="active site" evidence="3">
    <location>
        <position position="261"/>
    </location>
</feature>
<dbReference type="PANTHER" id="PTHR42804:SF1">
    <property type="entry name" value="ALDEHYDE DEHYDROGENASE-RELATED"/>
    <property type="match status" value="1"/>
</dbReference>
<evidence type="ECO:0000256" key="1">
    <source>
        <dbReference type="ARBA" id="ARBA00009986"/>
    </source>
</evidence>
<dbReference type="PROSITE" id="PS00687">
    <property type="entry name" value="ALDEHYDE_DEHYDR_GLU"/>
    <property type="match status" value="1"/>
</dbReference>
<sequence length="492" mass="52028">MTTAYSFSSQLYIDGRRTDGDSQASLVVRNPATEELIAEVPQSSLTDVRRAVEAARRAFDEGPWPRLKPAERAAVLLRMAEEMERRLPDLVAVNIAEAGSVRPLAESLQTRVPVAHLRDMAERVMPTFAWERPMQPTVAPGIGISQGVLRREAFGVCALISAYNFPFFLSMMKVIPALAAGCTAVLKPAPATPLESLLIGDFADAAGLPPGVLNIVTGDIAAGRELTTHPMVDLVSFTGSDTVGRAVYAQASASLKKVVLELGGKSASIVRADADLDGAVRSALAGITTHAGQGCSLLTRTLVHESVHDELVARLSEGLAAVRVGDPADPATTMGPLISEAQRDKVEKLIHVGEEQGARIVHGGRRPAGLDRGYFVEPTLFTGVDNGMTIARTEFFGPVGVVIPFATDEEAVRIANDSPYGLAGAVWSADTVAAHEIASRVRAGGVTINGGSAGVNPRAAFGGYKQSGLGREWGEFGLDEYLQTKTVSWAAR</sequence>